<dbReference type="EMBL" id="MRBL01000016">
    <property type="protein sequence ID" value="OMI26530.1"/>
    <property type="molecule type" value="Genomic_DNA"/>
</dbReference>
<comment type="caution">
    <text evidence="2">The sequence shown here is derived from an EMBL/GenBank/DDBJ whole genome shotgun (WGS) entry which is preliminary data.</text>
</comment>
<dbReference type="Proteomes" id="UP000187046">
    <property type="component" value="Unassembled WGS sequence"/>
</dbReference>
<keyword evidence="1" id="KW-0812">Transmembrane</keyword>
<accession>A0ABX3I5E0</accession>
<feature type="transmembrane region" description="Helical" evidence="1">
    <location>
        <begin position="314"/>
        <end position="333"/>
    </location>
</feature>
<gene>
    <name evidence="2" type="ORF">BTA31_12950</name>
</gene>
<feature type="transmembrane region" description="Helical" evidence="1">
    <location>
        <begin position="222"/>
        <end position="241"/>
    </location>
</feature>
<feature type="transmembrane region" description="Helical" evidence="1">
    <location>
        <begin position="282"/>
        <end position="302"/>
    </location>
</feature>
<feature type="transmembrane region" description="Helical" evidence="1">
    <location>
        <begin position="19"/>
        <end position="37"/>
    </location>
</feature>
<evidence type="ECO:0000256" key="1">
    <source>
        <dbReference type="SAM" id="Phobius"/>
    </source>
</evidence>
<organism evidence="2 3">
    <name type="scientific">Bacillus haynesii</name>
    <dbReference type="NCBI Taxonomy" id="1925021"/>
    <lineage>
        <taxon>Bacteria</taxon>
        <taxon>Bacillati</taxon>
        <taxon>Bacillota</taxon>
        <taxon>Bacilli</taxon>
        <taxon>Bacillales</taxon>
        <taxon>Bacillaceae</taxon>
        <taxon>Bacillus</taxon>
    </lineage>
</organism>
<dbReference type="Pfam" id="PF19510">
    <property type="entry name" value="DUF6044"/>
    <property type="match status" value="1"/>
</dbReference>
<dbReference type="InterPro" id="IPR046107">
    <property type="entry name" value="DUF6044"/>
</dbReference>
<feature type="transmembrane region" description="Helical" evidence="1">
    <location>
        <begin position="104"/>
        <end position="124"/>
    </location>
</feature>
<evidence type="ECO:0000313" key="2">
    <source>
        <dbReference type="EMBL" id="OMI26530.1"/>
    </source>
</evidence>
<reference evidence="2 3" key="1">
    <citation type="submission" date="2016-12" db="EMBL/GenBank/DDBJ databases">
        <title>Bacillus phylogenomics.</title>
        <authorList>
            <person name="Dunlap C."/>
        </authorList>
    </citation>
    <scope>NUCLEOTIDE SEQUENCE [LARGE SCALE GENOMIC DNA]</scope>
    <source>
        <strain evidence="2 3">NRRL B-41327</strain>
    </source>
</reference>
<protein>
    <recommendedName>
        <fullName evidence="4">YkoS</fullName>
    </recommendedName>
</protein>
<keyword evidence="3" id="KW-1185">Reference proteome</keyword>
<feature type="transmembrane region" description="Helical" evidence="1">
    <location>
        <begin position="136"/>
        <end position="169"/>
    </location>
</feature>
<keyword evidence="1" id="KW-0472">Membrane</keyword>
<sequence length="579" mass="67378">MDVVFVSLFVKKLSREKRYLIFAFSVILLYVLPLYILNEDAHIRVHDNLDSNIAWYKVLAESGQLLGGVKAVIPQIINGLPRDAYGTEWSGIVWLHALFPSMTAYALSQTITRVFAFVGMYLMLKSHVIRDEKAYFIRIAVSLAFALTPFWPSGMLSTLGHPLALWAFLNIRAGNDSWKEWATLALLPLYSSFVLGFFFFLAAVSLIWLYDLVTKRSFNLRFLGSIALMTGIFLAIEYRLVYSVFASGETMHRVEFISSRHDILHSFRLSFKNFVLGHNHVMTVHTAVILPLIVLTFGLVVARQREKRPREEKLFIFLFILNYALSLWYAFWFNKLWALPKEKISLLSAFNFARFHFLRPLVIYASFAVACYILWKMGKRWRRFVHAALVAQLLVLIPFHEELTYGAYHHAPTFREFYASDQFKQIKQFIGRPPDSYRVASIGLHPAIAQYNGFYTLDTYANIYPLKYKYQFRKIIAKELDKNPALKRYFDEWGSRCYLFVDELGKHYAFKKNTKKKITNLELNTEAFKKMGGRYIFSSVPIMNAEQNKLAFLKRFSHPQSAWNIYVYEAISIDKEEAN</sequence>
<evidence type="ECO:0008006" key="4">
    <source>
        <dbReference type="Google" id="ProtNLM"/>
    </source>
</evidence>
<feature type="transmembrane region" description="Helical" evidence="1">
    <location>
        <begin position="189"/>
        <end position="210"/>
    </location>
</feature>
<proteinExistence type="predicted"/>
<evidence type="ECO:0000313" key="3">
    <source>
        <dbReference type="Proteomes" id="UP000187046"/>
    </source>
</evidence>
<feature type="transmembrane region" description="Helical" evidence="1">
    <location>
        <begin position="353"/>
        <end position="375"/>
    </location>
</feature>
<keyword evidence="1" id="KW-1133">Transmembrane helix</keyword>
<name>A0ABX3I5E0_9BACI</name>